<dbReference type="AlphaFoldDB" id="A0A1H8UGZ1"/>
<evidence type="ECO:0000256" key="8">
    <source>
        <dbReference type="ARBA" id="ARBA00024722"/>
    </source>
</evidence>
<dbReference type="InterPro" id="IPR003439">
    <property type="entry name" value="ABC_transporter-like_ATP-bd"/>
</dbReference>
<dbReference type="PROSITE" id="PS50929">
    <property type="entry name" value="ABC_TM1F"/>
    <property type="match status" value="1"/>
</dbReference>
<name>A0A1H8UGZ1_9BRAD</name>
<evidence type="ECO:0000256" key="3">
    <source>
        <dbReference type="ARBA" id="ARBA00022692"/>
    </source>
</evidence>
<dbReference type="GO" id="GO:0140359">
    <property type="term" value="F:ABC-type transporter activity"/>
    <property type="evidence" value="ECO:0007669"/>
    <property type="project" value="InterPro"/>
</dbReference>
<feature type="transmembrane region" description="Helical" evidence="10">
    <location>
        <begin position="23"/>
        <end position="47"/>
    </location>
</feature>
<dbReference type="InterPro" id="IPR036640">
    <property type="entry name" value="ABC1_TM_sf"/>
</dbReference>
<evidence type="ECO:0000256" key="5">
    <source>
        <dbReference type="ARBA" id="ARBA00022840"/>
    </source>
</evidence>
<evidence type="ECO:0000313" key="13">
    <source>
        <dbReference type="EMBL" id="SEP02489.1"/>
    </source>
</evidence>
<dbReference type="GO" id="GO:0030256">
    <property type="term" value="C:type I protein secretion system complex"/>
    <property type="evidence" value="ECO:0007669"/>
    <property type="project" value="InterPro"/>
</dbReference>
<dbReference type="InterPro" id="IPR003593">
    <property type="entry name" value="AAA+_ATPase"/>
</dbReference>
<feature type="domain" description="ABC transporter" evidence="11">
    <location>
        <begin position="335"/>
        <end position="571"/>
    </location>
</feature>
<keyword evidence="6 10" id="KW-1133">Transmembrane helix</keyword>
<protein>
    <submittedName>
        <fullName evidence="13">ATP-binding cassette, subfamily C</fullName>
    </submittedName>
</protein>
<keyword evidence="4" id="KW-0547">Nucleotide-binding</keyword>
<evidence type="ECO:0000259" key="11">
    <source>
        <dbReference type="PROSITE" id="PS50893"/>
    </source>
</evidence>
<evidence type="ECO:0000256" key="7">
    <source>
        <dbReference type="ARBA" id="ARBA00023136"/>
    </source>
</evidence>
<dbReference type="EMBL" id="FODT01000007">
    <property type="protein sequence ID" value="SEP02489.1"/>
    <property type="molecule type" value="Genomic_DNA"/>
</dbReference>
<dbReference type="InterPro" id="IPR047957">
    <property type="entry name" value="ABC_AprD-like_6TM"/>
</dbReference>
<keyword evidence="5 13" id="KW-0067">ATP-binding</keyword>
<dbReference type="GO" id="GO:0016887">
    <property type="term" value="F:ATP hydrolysis activity"/>
    <property type="evidence" value="ECO:0007669"/>
    <property type="project" value="InterPro"/>
</dbReference>
<comment type="function">
    <text evidence="8">Involved in beta-(1--&gt;2)glucan export. Transmembrane domains (TMD) form a pore in the inner membrane and the ATP-binding domain (NBD) is responsible for energy generation.</text>
</comment>
<dbReference type="GO" id="GO:0030253">
    <property type="term" value="P:protein secretion by the type I secretion system"/>
    <property type="evidence" value="ECO:0007669"/>
    <property type="project" value="InterPro"/>
</dbReference>
<feature type="domain" description="ABC transmembrane type-1" evidence="12">
    <location>
        <begin position="26"/>
        <end position="304"/>
    </location>
</feature>
<evidence type="ECO:0000256" key="1">
    <source>
        <dbReference type="ARBA" id="ARBA00004651"/>
    </source>
</evidence>
<dbReference type="GO" id="GO:0005886">
    <property type="term" value="C:plasma membrane"/>
    <property type="evidence" value="ECO:0007669"/>
    <property type="project" value="UniProtKB-SubCell"/>
</dbReference>
<evidence type="ECO:0000256" key="6">
    <source>
        <dbReference type="ARBA" id="ARBA00022989"/>
    </source>
</evidence>
<feature type="transmembrane region" description="Helical" evidence="10">
    <location>
        <begin position="59"/>
        <end position="79"/>
    </location>
</feature>
<dbReference type="PANTHER" id="PTHR24221">
    <property type="entry name" value="ATP-BINDING CASSETTE SUB-FAMILY B"/>
    <property type="match status" value="1"/>
</dbReference>
<dbReference type="CDD" id="cd18586">
    <property type="entry name" value="ABC_6TM_PrtD_like"/>
    <property type="match status" value="1"/>
</dbReference>
<dbReference type="GO" id="GO:0034040">
    <property type="term" value="F:ATPase-coupled lipid transmembrane transporter activity"/>
    <property type="evidence" value="ECO:0007669"/>
    <property type="project" value="TreeGrafter"/>
</dbReference>
<dbReference type="InterPro" id="IPR027417">
    <property type="entry name" value="P-loop_NTPase"/>
</dbReference>
<dbReference type="InterPro" id="IPR039421">
    <property type="entry name" value="Type_1_exporter"/>
</dbReference>
<dbReference type="Proteomes" id="UP000199615">
    <property type="component" value="Unassembled WGS sequence"/>
</dbReference>
<comment type="similarity">
    <text evidence="2">Belongs to the ABC transporter superfamily.</text>
</comment>
<feature type="transmembrane region" description="Helical" evidence="10">
    <location>
        <begin position="149"/>
        <end position="178"/>
    </location>
</feature>
<evidence type="ECO:0000256" key="10">
    <source>
        <dbReference type="SAM" id="Phobius"/>
    </source>
</evidence>
<feature type="region of interest" description="Disordered" evidence="9">
    <location>
        <begin position="563"/>
        <end position="584"/>
    </location>
</feature>
<dbReference type="PROSITE" id="PS50893">
    <property type="entry name" value="ABC_TRANSPORTER_2"/>
    <property type="match status" value="1"/>
</dbReference>
<dbReference type="OrthoDB" id="9808328at2"/>
<dbReference type="Pfam" id="PF00664">
    <property type="entry name" value="ABC_membrane"/>
    <property type="match status" value="1"/>
</dbReference>
<proteinExistence type="inferred from homology"/>
<dbReference type="Gene3D" id="1.20.1560.10">
    <property type="entry name" value="ABC transporter type 1, transmembrane domain"/>
    <property type="match status" value="1"/>
</dbReference>
<dbReference type="InterPro" id="IPR011527">
    <property type="entry name" value="ABC1_TM_dom"/>
</dbReference>
<dbReference type="PROSITE" id="PS00211">
    <property type="entry name" value="ABC_TRANSPORTER_1"/>
    <property type="match status" value="1"/>
</dbReference>
<dbReference type="NCBIfam" id="TIGR01842">
    <property type="entry name" value="type_I_sec_PrtD"/>
    <property type="match status" value="1"/>
</dbReference>
<dbReference type="PANTHER" id="PTHR24221:SF248">
    <property type="entry name" value="ABC TRANSPORTER TRANSMEMBRANE REGION"/>
    <property type="match status" value="1"/>
</dbReference>
<organism evidence="13 14">
    <name type="scientific">Rhodopseudomonas pseudopalustris</name>
    <dbReference type="NCBI Taxonomy" id="1513892"/>
    <lineage>
        <taxon>Bacteria</taxon>
        <taxon>Pseudomonadati</taxon>
        <taxon>Pseudomonadota</taxon>
        <taxon>Alphaproteobacteria</taxon>
        <taxon>Hyphomicrobiales</taxon>
        <taxon>Nitrobacteraceae</taxon>
        <taxon>Rhodopseudomonas</taxon>
    </lineage>
</organism>
<comment type="subcellular location">
    <subcellularLocation>
        <location evidence="1">Cell membrane</location>
        <topology evidence="1">Multi-pass membrane protein</topology>
    </subcellularLocation>
</comment>
<dbReference type="SMART" id="SM00382">
    <property type="entry name" value="AAA"/>
    <property type="match status" value="1"/>
</dbReference>
<dbReference type="GO" id="GO:0005524">
    <property type="term" value="F:ATP binding"/>
    <property type="evidence" value="ECO:0007669"/>
    <property type="project" value="UniProtKB-KW"/>
</dbReference>
<keyword evidence="7 10" id="KW-0472">Membrane</keyword>
<evidence type="ECO:0000256" key="2">
    <source>
        <dbReference type="ARBA" id="ARBA00005417"/>
    </source>
</evidence>
<dbReference type="SUPFAM" id="SSF90123">
    <property type="entry name" value="ABC transporter transmembrane region"/>
    <property type="match status" value="1"/>
</dbReference>
<sequence>MTLPQKRSVPSAVVTNALRACRLGLVAVGVFTGIINVLMLTGSFFMLQVYDRVIPSRSLPTLLGLFVFIIVLYTFQGVFDAIRGRLLVRIGASLDQHLSRSAYEAVVKLPLVQGAGPDGLQPVRDLDQVRSFLGGLGPTALFDLPWMPLYLGLCFLFHVWIGLTALVGAVLLIALTLLTDVMTRASAREVSQSASVRLGILEAGRRNAEVLRAMGMIGRVFTRWAIVNERYMDTQQRSSDVVGGLGALSRVLRMLLQSSVLAVGAWLVINQQATGGIIIASSILTSRALAPVELAIAHWRNFVAARQSWRRLTDLVSRLAVPEPSLLLPPPVKEIAVEALTVAPPGTQRFVVQNANFRLEAGDGLGIIGPSGSGKSSLVRALVGVWPAVRGKVRLDGAALDQWNAEQLGDHIGYLPQDVELFDGTIAENICRFEDRPESAYIIEAAKVASIHEMVLRLPDGYETRIGEGGSALSAGQRQRVALARAVYKSPFLLVLDEPNSNLDAEGDHALTQAIAATRGRGGIVMIVAHRPASLVGIDLLLVMANGQCQHFGSKDEIVKRLAEGTRDPSQRSTIRAEAVRAKG</sequence>
<accession>A0A1H8UGZ1</accession>
<dbReference type="SUPFAM" id="SSF52540">
    <property type="entry name" value="P-loop containing nucleoside triphosphate hydrolases"/>
    <property type="match status" value="1"/>
</dbReference>
<evidence type="ECO:0000256" key="4">
    <source>
        <dbReference type="ARBA" id="ARBA00022741"/>
    </source>
</evidence>
<evidence type="ECO:0000256" key="9">
    <source>
        <dbReference type="SAM" id="MobiDB-lite"/>
    </source>
</evidence>
<dbReference type="InterPro" id="IPR010128">
    <property type="entry name" value="ATPase_T1SS_PrtD-like"/>
</dbReference>
<reference evidence="14" key="1">
    <citation type="submission" date="2016-10" db="EMBL/GenBank/DDBJ databases">
        <authorList>
            <person name="Varghese N."/>
            <person name="Submissions S."/>
        </authorList>
    </citation>
    <scope>NUCLEOTIDE SEQUENCE [LARGE SCALE GENOMIC DNA]</scope>
    <source>
        <strain evidence="14">DSM 123</strain>
    </source>
</reference>
<keyword evidence="14" id="KW-1185">Reference proteome</keyword>
<dbReference type="InterPro" id="IPR017871">
    <property type="entry name" value="ABC_transporter-like_CS"/>
</dbReference>
<dbReference type="Pfam" id="PF00005">
    <property type="entry name" value="ABC_tran"/>
    <property type="match status" value="1"/>
</dbReference>
<gene>
    <name evidence="13" type="ORF">SAMN05444123_10746</name>
</gene>
<dbReference type="Gene3D" id="3.40.50.300">
    <property type="entry name" value="P-loop containing nucleotide triphosphate hydrolases"/>
    <property type="match status" value="1"/>
</dbReference>
<evidence type="ECO:0000259" key="12">
    <source>
        <dbReference type="PROSITE" id="PS50929"/>
    </source>
</evidence>
<keyword evidence="3 10" id="KW-0812">Transmembrane</keyword>
<evidence type="ECO:0000313" key="14">
    <source>
        <dbReference type="Proteomes" id="UP000199615"/>
    </source>
</evidence>